<accession>A0A842HBW1</accession>
<feature type="domain" description="Beta-galactosidase galactose-binding" evidence="10">
    <location>
        <begin position="595"/>
        <end position="676"/>
    </location>
</feature>
<dbReference type="EC" id="3.2.1.23" evidence="3 7"/>
<sequence length="725" mass="81025">MKVSYDQRALLINGKRTLILSGSVHYPRSTPAMWRNILRHMRLSGLNTVETYVFWNLHERRRGVLDFSDRLDLVKFCQLAQQEGLHVILRIGPYICAETNYGGLPGWLRDIPGIMMRTDNEPFKREKERWVRLVAELIRPLCAPSGGPIILAQIENEYDNIASTYGEAGKRYLQWSVNLANSLRLDIPWVTCAAGRAAEAGRDGATASAGDALETLNAFRAHEIIEEHFAAHPNSPALWTENWVGWYHTWGGVLPRRDPAELAWATARFFAAGGTGVNYYLWHGGTNFERDGMYLATTSFEFGGCLDEYGLPSDKATHLARLNHALLACSSELLEGERPQKQTSPQGIITYCYASGLEFHCDDANKSLKIIGKDGETLYDSTQKLMTITPGWEKSVEPFSDWSWRPEPQPQDWPDAVQSASLSQQPQDQLSLTHDLTDYCWYQTQLMVNTDQASGTAKLHFTRMADIAYVFIDDQLAATTSGPLLERRGSLDAGKFSQTFTIDLQSLNISGGPHRLTVLCCALGLIKGDWMIGYANMSQEKKGLWGPVTWDGQPLDGPWRQQPALLGERANFAGASGALLAWQVPSNTPPPSNSPLWWRVAFKTPKDSGPWGLDLYGMGKGMAWINGHCLGRYWLLPNTDPMGPWMDWMKGSLQAKVEPDSVERFYHVPSEWLRPEGQSNSLVLFDETGASPHHARLLKRTTSCQLAPSVKSHSCSNQVVSSKHP</sequence>
<dbReference type="FunFam" id="3.20.20.80:FF:000006">
    <property type="entry name" value="Beta-galactosidase"/>
    <property type="match status" value="1"/>
</dbReference>
<keyword evidence="6 7" id="KW-0326">Glycosidase</keyword>
<reference evidence="11 12" key="1">
    <citation type="submission" date="2020-07" db="EMBL/GenBank/DDBJ databases">
        <authorList>
            <person name="Feng X."/>
        </authorList>
    </citation>
    <scope>NUCLEOTIDE SEQUENCE [LARGE SCALE GENOMIC DNA]</scope>
    <source>
        <strain evidence="11 12">JCM31066</strain>
    </source>
</reference>
<evidence type="ECO:0000256" key="8">
    <source>
        <dbReference type="RuleBase" id="RU003679"/>
    </source>
</evidence>
<dbReference type="PANTHER" id="PTHR23421">
    <property type="entry name" value="BETA-GALACTOSIDASE RELATED"/>
    <property type="match status" value="1"/>
</dbReference>
<evidence type="ECO:0000256" key="1">
    <source>
        <dbReference type="ARBA" id="ARBA00001412"/>
    </source>
</evidence>
<comment type="catalytic activity">
    <reaction evidence="1 7">
        <text>Hydrolysis of terminal non-reducing beta-D-galactose residues in beta-D-galactosides.</text>
        <dbReference type="EC" id="3.2.1.23"/>
    </reaction>
</comment>
<dbReference type="Proteomes" id="UP000546464">
    <property type="component" value="Unassembled WGS sequence"/>
</dbReference>
<evidence type="ECO:0000313" key="11">
    <source>
        <dbReference type="EMBL" id="MBC2593902.1"/>
    </source>
</evidence>
<feature type="domain" description="Glycoside hydrolase 35 catalytic" evidence="9">
    <location>
        <begin position="10"/>
        <end position="324"/>
    </location>
</feature>
<dbReference type="EMBL" id="JACHVB010000019">
    <property type="protein sequence ID" value="MBC2593902.1"/>
    <property type="molecule type" value="Genomic_DNA"/>
</dbReference>
<dbReference type="Pfam" id="PF21467">
    <property type="entry name" value="BetaGal_gal-bd"/>
    <property type="match status" value="1"/>
</dbReference>
<keyword evidence="4" id="KW-0732">Signal</keyword>
<dbReference type="Pfam" id="PF01301">
    <property type="entry name" value="Glyco_hydro_35"/>
    <property type="match status" value="1"/>
</dbReference>
<evidence type="ECO:0000256" key="3">
    <source>
        <dbReference type="ARBA" id="ARBA00012756"/>
    </source>
</evidence>
<dbReference type="PRINTS" id="PR00742">
    <property type="entry name" value="GLHYDRLASE35"/>
</dbReference>
<dbReference type="InterPro" id="IPR031330">
    <property type="entry name" value="Gly_Hdrlase_35_cat"/>
</dbReference>
<dbReference type="AlphaFoldDB" id="A0A842HBW1"/>
<evidence type="ECO:0000259" key="9">
    <source>
        <dbReference type="Pfam" id="PF01301"/>
    </source>
</evidence>
<proteinExistence type="inferred from homology"/>
<gene>
    <name evidence="11" type="ORF">H5P28_06470</name>
</gene>
<dbReference type="PROSITE" id="PS01182">
    <property type="entry name" value="GLYCOSYL_HYDROL_F35"/>
    <property type="match status" value="1"/>
</dbReference>
<comment type="caution">
    <text evidence="11">The sequence shown here is derived from an EMBL/GenBank/DDBJ whole genome shotgun (WGS) entry which is preliminary data.</text>
</comment>
<evidence type="ECO:0000313" key="12">
    <source>
        <dbReference type="Proteomes" id="UP000546464"/>
    </source>
</evidence>
<dbReference type="InterPro" id="IPR017853">
    <property type="entry name" value="GH"/>
</dbReference>
<dbReference type="GO" id="GO:0004565">
    <property type="term" value="F:beta-galactosidase activity"/>
    <property type="evidence" value="ECO:0007669"/>
    <property type="project" value="UniProtKB-EC"/>
</dbReference>
<dbReference type="InterPro" id="IPR048913">
    <property type="entry name" value="BetaGal_gal-bd"/>
</dbReference>
<evidence type="ECO:0000259" key="10">
    <source>
        <dbReference type="Pfam" id="PF21467"/>
    </source>
</evidence>
<protein>
    <recommendedName>
        <fullName evidence="3 7">Beta-galactosidase</fullName>
        <ecNumber evidence="3 7">3.2.1.23</ecNumber>
    </recommendedName>
</protein>
<organism evidence="11 12">
    <name type="scientific">Ruficoccus amylovorans</name>
    <dbReference type="NCBI Taxonomy" id="1804625"/>
    <lineage>
        <taxon>Bacteria</taxon>
        <taxon>Pseudomonadati</taxon>
        <taxon>Verrucomicrobiota</taxon>
        <taxon>Opitutia</taxon>
        <taxon>Puniceicoccales</taxon>
        <taxon>Cerasicoccaceae</taxon>
        <taxon>Ruficoccus</taxon>
    </lineage>
</organism>
<dbReference type="SUPFAM" id="SSF51445">
    <property type="entry name" value="(Trans)glycosidases"/>
    <property type="match status" value="1"/>
</dbReference>
<dbReference type="Gene3D" id="3.20.20.80">
    <property type="entry name" value="Glycosidases"/>
    <property type="match status" value="1"/>
</dbReference>
<evidence type="ECO:0000256" key="2">
    <source>
        <dbReference type="ARBA" id="ARBA00009809"/>
    </source>
</evidence>
<dbReference type="InterPro" id="IPR001944">
    <property type="entry name" value="Glycoside_Hdrlase_35"/>
</dbReference>
<dbReference type="RefSeq" id="WP_185674892.1">
    <property type="nucleotide sequence ID" value="NZ_JACHVB010000019.1"/>
</dbReference>
<name>A0A842HBW1_9BACT</name>
<dbReference type="GO" id="GO:0005975">
    <property type="term" value="P:carbohydrate metabolic process"/>
    <property type="evidence" value="ECO:0007669"/>
    <property type="project" value="InterPro"/>
</dbReference>
<evidence type="ECO:0000256" key="7">
    <source>
        <dbReference type="RuleBase" id="RU000675"/>
    </source>
</evidence>
<comment type="similarity">
    <text evidence="2 8">Belongs to the glycosyl hydrolase 35 family.</text>
</comment>
<keyword evidence="5 7" id="KW-0378">Hydrolase</keyword>
<dbReference type="InterPro" id="IPR008979">
    <property type="entry name" value="Galactose-bd-like_sf"/>
</dbReference>
<evidence type="ECO:0000256" key="4">
    <source>
        <dbReference type="ARBA" id="ARBA00022729"/>
    </source>
</evidence>
<evidence type="ECO:0000256" key="6">
    <source>
        <dbReference type="ARBA" id="ARBA00023295"/>
    </source>
</evidence>
<keyword evidence="12" id="KW-1185">Reference proteome</keyword>
<dbReference type="InterPro" id="IPR019801">
    <property type="entry name" value="Glyco_hydro_35_CS"/>
</dbReference>
<dbReference type="SUPFAM" id="SSF49785">
    <property type="entry name" value="Galactose-binding domain-like"/>
    <property type="match status" value="2"/>
</dbReference>
<evidence type="ECO:0000256" key="5">
    <source>
        <dbReference type="ARBA" id="ARBA00022801"/>
    </source>
</evidence>
<dbReference type="Gene3D" id="2.60.120.260">
    <property type="entry name" value="Galactose-binding domain-like"/>
    <property type="match status" value="2"/>
</dbReference>